<dbReference type="EMBL" id="JBBNAG010000005">
    <property type="protein sequence ID" value="KAK9132788.1"/>
    <property type="molecule type" value="Genomic_DNA"/>
</dbReference>
<dbReference type="AlphaFoldDB" id="A0AAP0P6L6"/>
<dbReference type="Proteomes" id="UP001419268">
    <property type="component" value="Unassembled WGS sequence"/>
</dbReference>
<sequence>MMAQTTATTGLTDVVATTSSIRRHRFDEASIADNGIATMACLLAKKKGENHGDLQGFDAF</sequence>
<reference evidence="1 2" key="1">
    <citation type="submission" date="2024-01" db="EMBL/GenBank/DDBJ databases">
        <title>Genome assemblies of Stephania.</title>
        <authorList>
            <person name="Yang L."/>
        </authorList>
    </citation>
    <scope>NUCLEOTIDE SEQUENCE [LARGE SCALE GENOMIC DNA]</scope>
    <source>
        <strain evidence="1">JXDWG</strain>
        <tissue evidence="1">Leaf</tissue>
    </source>
</reference>
<comment type="caution">
    <text evidence="1">The sequence shown here is derived from an EMBL/GenBank/DDBJ whole genome shotgun (WGS) entry which is preliminary data.</text>
</comment>
<name>A0AAP0P6L6_9MAGN</name>
<evidence type="ECO:0000313" key="2">
    <source>
        <dbReference type="Proteomes" id="UP001419268"/>
    </source>
</evidence>
<gene>
    <name evidence="1" type="ORF">Scep_012316</name>
</gene>
<keyword evidence="2" id="KW-1185">Reference proteome</keyword>
<evidence type="ECO:0000313" key="1">
    <source>
        <dbReference type="EMBL" id="KAK9132788.1"/>
    </source>
</evidence>
<proteinExistence type="predicted"/>
<organism evidence="1 2">
    <name type="scientific">Stephania cephalantha</name>
    <dbReference type="NCBI Taxonomy" id="152367"/>
    <lineage>
        <taxon>Eukaryota</taxon>
        <taxon>Viridiplantae</taxon>
        <taxon>Streptophyta</taxon>
        <taxon>Embryophyta</taxon>
        <taxon>Tracheophyta</taxon>
        <taxon>Spermatophyta</taxon>
        <taxon>Magnoliopsida</taxon>
        <taxon>Ranunculales</taxon>
        <taxon>Menispermaceae</taxon>
        <taxon>Menispermoideae</taxon>
        <taxon>Cissampelideae</taxon>
        <taxon>Stephania</taxon>
    </lineage>
</organism>
<accession>A0AAP0P6L6</accession>
<protein>
    <submittedName>
        <fullName evidence="1">Uncharacterized protein</fullName>
    </submittedName>
</protein>